<keyword evidence="10" id="KW-1185">Reference proteome</keyword>
<name>A0A292YGJ4_9BACT</name>
<dbReference type="EMBL" id="BDME01000006">
    <property type="protein sequence ID" value="GAX88113.1"/>
    <property type="molecule type" value="Genomic_DNA"/>
</dbReference>
<evidence type="ECO:0000313" key="10">
    <source>
        <dbReference type="Proteomes" id="UP000217944"/>
    </source>
</evidence>
<evidence type="ECO:0000313" key="9">
    <source>
        <dbReference type="EMBL" id="GAX88113.1"/>
    </source>
</evidence>
<feature type="domain" description="Pyrroline-5-carboxylate reductase dimerisation" evidence="8">
    <location>
        <begin position="151"/>
        <end position="250"/>
    </location>
</feature>
<dbReference type="HAMAP" id="MF_01925">
    <property type="entry name" value="P5C_reductase"/>
    <property type="match status" value="1"/>
</dbReference>
<evidence type="ECO:0000259" key="7">
    <source>
        <dbReference type="Pfam" id="PF03807"/>
    </source>
</evidence>
<dbReference type="Gene3D" id="1.10.3730.10">
    <property type="entry name" value="ProC C-terminal domain-like"/>
    <property type="match status" value="1"/>
</dbReference>
<dbReference type="RefSeq" id="WP_096259874.1">
    <property type="nucleotide sequence ID" value="NZ_BDME01000006.1"/>
</dbReference>
<keyword evidence="2 4" id="KW-0521">NADP</keyword>
<evidence type="ECO:0000256" key="5">
    <source>
        <dbReference type="NCBIfam" id="TIGR00112"/>
    </source>
</evidence>
<reference evidence="9 10" key="1">
    <citation type="journal article" date="2017" name="Syst. Appl. Microbiol.">
        <title>Lebetimonas natsushimae sp. nov., a novel strictly anaerobic, moderately thermophilic chemoautotroph isolated from a deep-sea hydrothermal vent polychaete nest in the Mid-Okinawa Trough.</title>
        <authorList>
            <person name="Nagata R."/>
            <person name="Takaki Y."/>
            <person name="Tame A."/>
            <person name="Nunoura T."/>
            <person name="Muto H."/>
            <person name="Mino S."/>
            <person name="Sawayama S."/>
            <person name="Takai K."/>
            <person name="Nakagawa S."/>
        </authorList>
    </citation>
    <scope>NUCLEOTIDE SEQUENCE [LARGE SCALE GENOMIC DNA]</scope>
    <source>
        <strain evidence="9 10">HS1857</strain>
    </source>
</reference>
<dbReference type="InterPro" id="IPR000304">
    <property type="entry name" value="Pyrroline-COOH_reductase"/>
</dbReference>
<comment type="catalytic activity">
    <reaction evidence="4">
        <text>L-proline + NADP(+) = (S)-1-pyrroline-5-carboxylate + NADPH + 2 H(+)</text>
        <dbReference type="Rhea" id="RHEA:14109"/>
        <dbReference type="ChEBI" id="CHEBI:15378"/>
        <dbReference type="ChEBI" id="CHEBI:17388"/>
        <dbReference type="ChEBI" id="CHEBI:57783"/>
        <dbReference type="ChEBI" id="CHEBI:58349"/>
        <dbReference type="ChEBI" id="CHEBI:60039"/>
        <dbReference type="EC" id="1.5.1.2"/>
    </reaction>
</comment>
<keyword evidence="4" id="KW-0028">Amino-acid biosynthesis</keyword>
<dbReference type="InterPro" id="IPR029036">
    <property type="entry name" value="P5CR_dimer"/>
</dbReference>
<accession>A0A292YGJ4</accession>
<comment type="similarity">
    <text evidence="1 4">Belongs to the pyrroline-5-carboxylate reductase family.</text>
</comment>
<keyword evidence="4" id="KW-0963">Cytoplasm</keyword>
<evidence type="ECO:0000256" key="3">
    <source>
        <dbReference type="ARBA" id="ARBA00023002"/>
    </source>
</evidence>
<dbReference type="PANTHER" id="PTHR11645">
    <property type="entry name" value="PYRROLINE-5-CARBOXYLATE REDUCTASE"/>
    <property type="match status" value="1"/>
</dbReference>
<comment type="catalytic activity">
    <reaction evidence="4">
        <text>L-proline + NAD(+) = (S)-1-pyrroline-5-carboxylate + NADH + 2 H(+)</text>
        <dbReference type="Rhea" id="RHEA:14105"/>
        <dbReference type="ChEBI" id="CHEBI:15378"/>
        <dbReference type="ChEBI" id="CHEBI:17388"/>
        <dbReference type="ChEBI" id="CHEBI:57540"/>
        <dbReference type="ChEBI" id="CHEBI:57945"/>
        <dbReference type="ChEBI" id="CHEBI:60039"/>
        <dbReference type="EC" id="1.5.1.2"/>
    </reaction>
</comment>
<keyword evidence="4" id="KW-0641">Proline biosynthesis</keyword>
<dbReference type="GO" id="GO:0005737">
    <property type="term" value="C:cytoplasm"/>
    <property type="evidence" value="ECO:0007669"/>
    <property type="project" value="UniProtKB-SubCell"/>
</dbReference>
<evidence type="ECO:0000259" key="8">
    <source>
        <dbReference type="Pfam" id="PF14748"/>
    </source>
</evidence>
<comment type="subcellular location">
    <subcellularLocation>
        <location evidence="4">Cytoplasm</location>
    </subcellularLocation>
</comment>
<dbReference type="UniPathway" id="UPA00098">
    <property type="reaction ID" value="UER00361"/>
</dbReference>
<organism evidence="9 10">
    <name type="scientific">Lebetimonas natsushimae</name>
    <dbReference type="NCBI Taxonomy" id="1936991"/>
    <lineage>
        <taxon>Bacteria</taxon>
        <taxon>Pseudomonadati</taxon>
        <taxon>Campylobacterota</taxon>
        <taxon>Epsilonproteobacteria</taxon>
        <taxon>Nautiliales</taxon>
        <taxon>Nautiliaceae</taxon>
        <taxon>Lebetimonas</taxon>
    </lineage>
</organism>
<evidence type="ECO:0000256" key="6">
    <source>
        <dbReference type="PIRSR" id="PIRSR000193-1"/>
    </source>
</evidence>
<comment type="pathway">
    <text evidence="4">Amino-acid biosynthesis; L-proline biosynthesis; L-proline from L-glutamate 5-semialdehyde: step 1/1.</text>
</comment>
<dbReference type="InterPro" id="IPR036291">
    <property type="entry name" value="NAD(P)-bd_dom_sf"/>
</dbReference>
<dbReference type="PANTHER" id="PTHR11645:SF0">
    <property type="entry name" value="PYRROLINE-5-CARBOXYLATE REDUCTASE 3"/>
    <property type="match status" value="1"/>
</dbReference>
<dbReference type="Pfam" id="PF14748">
    <property type="entry name" value="P5CR_dimer"/>
    <property type="match status" value="1"/>
</dbReference>
<feature type="binding site" evidence="6">
    <location>
        <begin position="65"/>
        <end position="68"/>
    </location>
    <ligand>
        <name>NADP(+)</name>
        <dbReference type="ChEBI" id="CHEBI:58349"/>
    </ligand>
</feature>
<evidence type="ECO:0000256" key="1">
    <source>
        <dbReference type="ARBA" id="ARBA00005525"/>
    </source>
</evidence>
<dbReference type="InterPro" id="IPR008927">
    <property type="entry name" value="6-PGluconate_DH-like_C_sf"/>
</dbReference>
<comment type="caution">
    <text evidence="9">The sequence shown here is derived from an EMBL/GenBank/DDBJ whole genome shotgun (WGS) entry which is preliminary data.</text>
</comment>
<dbReference type="InterPro" id="IPR028939">
    <property type="entry name" value="P5C_Rdtase_cat_N"/>
</dbReference>
<evidence type="ECO:0000256" key="2">
    <source>
        <dbReference type="ARBA" id="ARBA00022857"/>
    </source>
</evidence>
<dbReference type="Proteomes" id="UP000217944">
    <property type="component" value="Unassembled WGS sequence"/>
</dbReference>
<dbReference type="Pfam" id="PF03807">
    <property type="entry name" value="F420_oxidored"/>
    <property type="match status" value="1"/>
</dbReference>
<dbReference type="GO" id="GO:0055129">
    <property type="term" value="P:L-proline biosynthetic process"/>
    <property type="evidence" value="ECO:0007669"/>
    <property type="project" value="UniProtKB-UniRule"/>
</dbReference>
<dbReference type="SUPFAM" id="SSF48179">
    <property type="entry name" value="6-phosphogluconate dehydrogenase C-terminal domain-like"/>
    <property type="match status" value="1"/>
</dbReference>
<proteinExistence type="inferred from homology"/>
<sequence>MLYIVGYGEMAKAILRGLKNGKWDMENVGVVGRNEEKLKNIEKEFNVKTFLLDGFDITDKEIILAVKPYALTEISMRIKGVANTLYSILAGKSLTEIEKYIKAKFYIRAMPNIAAAFSASTTAVTGDVEVKKRAEEIFSYIGDVVWVENDDEIDMATAIIGSGPAFLAIIAEAVSDGGVYIGLKREIANKLTKGLFKSFSKIDMNFSEIKDKVMSPKGTTAEGILEMEDNKARGTILKVIKKTYEKSKKL</sequence>
<evidence type="ECO:0000256" key="4">
    <source>
        <dbReference type="HAMAP-Rule" id="MF_01925"/>
    </source>
</evidence>
<dbReference type="GO" id="GO:0004735">
    <property type="term" value="F:pyrroline-5-carboxylate reductase activity"/>
    <property type="evidence" value="ECO:0007669"/>
    <property type="project" value="UniProtKB-UniRule"/>
</dbReference>
<feature type="domain" description="Pyrroline-5-carboxylate reductase catalytic N-terminal" evidence="7">
    <location>
        <begin position="4"/>
        <end position="78"/>
    </location>
</feature>
<dbReference type="OrthoDB" id="9805754at2"/>
<dbReference type="EC" id="1.5.1.2" evidence="4 5"/>
<keyword evidence="3 4" id="KW-0560">Oxidoreductase</keyword>
<dbReference type="Gene3D" id="3.40.50.720">
    <property type="entry name" value="NAD(P)-binding Rossmann-like Domain"/>
    <property type="match status" value="1"/>
</dbReference>
<dbReference type="PIRSF" id="PIRSF000193">
    <property type="entry name" value="Pyrrol-5-carb_rd"/>
    <property type="match status" value="1"/>
</dbReference>
<gene>
    <name evidence="4" type="primary">proC</name>
    <name evidence="9" type="ORF">LNAT_P1408</name>
</gene>
<comment type="function">
    <text evidence="4">Catalyzes the reduction of 1-pyrroline-5-carboxylate (PCA) to L-proline.</text>
</comment>
<protein>
    <recommendedName>
        <fullName evidence="4 5">Pyrroline-5-carboxylate reductase</fullName>
        <shortName evidence="4">P5C reductase</shortName>
        <shortName evidence="4">P5CR</shortName>
        <ecNumber evidence="4 5">1.5.1.2</ecNumber>
    </recommendedName>
    <alternativeName>
        <fullName evidence="4">PCA reductase</fullName>
    </alternativeName>
</protein>
<dbReference type="NCBIfam" id="TIGR00112">
    <property type="entry name" value="proC"/>
    <property type="match status" value="1"/>
</dbReference>
<dbReference type="AlphaFoldDB" id="A0A292YGJ4"/>
<dbReference type="SUPFAM" id="SSF51735">
    <property type="entry name" value="NAD(P)-binding Rossmann-fold domains"/>
    <property type="match status" value="1"/>
</dbReference>